<name>A0A8E6B764_9BACT</name>
<organism evidence="1 2">
    <name type="scientific">Telmatocola sphagniphila</name>
    <dbReference type="NCBI Taxonomy" id="1123043"/>
    <lineage>
        <taxon>Bacteria</taxon>
        <taxon>Pseudomonadati</taxon>
        <taxon>Planctomycetota</taxon>
        <taxon>Planctomycetia</taxon>
        <taxon>Gemmatales</taxon>
        <taxon>Gemmataceae</taxon>
    </lineage>
</organism>
<proteinExistence type="predicted"/>
<dbReference type="RefSeq" id="WP_213498037.1">
    <property type="nucleotide sequence ID" value="NZ_CP074694.1"/>
</dbReference>
<keyword evidence="2" id="KW-1185">Reference proteome</keyword>
<gene>
    <name evidence="1" type="ORF">KIH39_04310</name>
</gene>
<dbReference type="AlphaFoldDB" id="A0A8E6B764"/>
<evidence type="ECO:0000313" key="2">
    <source>
        <dbReference type="Proteomes" id="UP000676194"/>
    </source>
</evidence>
<dbReference type="Proteomes" id="UP000676194">
    <property type="component" value="Chromosome"/>
</dbReference>
<reference evidence="1" key="1">
    <citation type="submission" date="2021-05" db="EMBL/GenBank/DDBJ databases">
        <title>Complete genome sequence of the cellulolytic planctomycete Telmatocola sphagniphila SP2T and characterization of the first cellulase from planctomycetes.</title>
        <authorList>
            <person name="Rakitin A.L."/>
            <person name="Beletsky A.V."/>
            <person name="Naumoff D.G."/>
            <person name="Kulichevskaya I.S."/>
            <person name="Mardanov A.V."/>
            <person name="Ravin N.V."/>
            <person name="Dedysh S.N."/>
        </authorList>
    </citation>
    <scope>NUCLEOTIDE SEQUENCE</scope>
    <source>
        <strain evidence="1">SP2T</strain>
    </source>
</reference>
<protein>
    <submittedName>
        <fullName evidence="1">Uncharacterized protein</fullName>
    </submittedName>
</protein>
<dbReference type="EMBL" id="CP074694">
    <property type="protein sequence ID" value="QVL33147.1"/>
    <property type="molecule type" value="Genomic_DNA"/>
</dbReference>
<dbReference type="KEGG" id="tsph:KIH39_04310"/>
<evidence type="ECO:0000313" key="1">
    <source>
        <dbReference type="EMBL" id="QVL33147.1"/>
    </source>
</evidence>
<sequence>MKSLTQIVLPIVILAGLVFGITFLTNYTSTESEVESDKKNSQKLAKAPPLKFFTLRADAKADAPYTKFWQSTVEIGSHGNFDFWCQNRHPEPIVATVPTVSCTQCVVAELGVVDPKAWLDFQMNQSMTGFMGIGGLVWNLIGTEALRAGITWSPLNKEGKITTATIPPMKDGVYQQAIVRISWLGKGDPKSQLVTADLNAQLPNMTAIPTRLEASVDVVPSFAIMVVGSPENDIRLGEMTEGTTISRDLIVFSATRPDVDVTIKVSGNHQTENFVWTPLERLPASENETLGQSFTKLIGKPLHIKCAYKTKFTVYESKEVMKDGKLVKSQLDLGPLERRLTFNQGTEALSLPIHGLVRGDITIIGGPKDIDKIDMGTSFPSNQARLREVTVMSNLPNLELELLTDLTVPPFLDVNLTPLPPKDGKPQWSLKVLIPANKLYGALPGNSSIILQSKDASRRRIRIPITGQTFDSGSSKF</sequence>
<accession>A0A8E6B764</accession>